<dbReference type="InterPro" id="IPR053161">
    <property type="entry name" value="Ulvan_degrading_GH"/>
</dbReference>
<keyword evidence="2" id="KW-1185">Reference proteome</keyword>
<dbReference type="EMBL" id="WJNG01000026">
    <property type="protein sequence ID" value="MRH45111.1"/>
    <property type="molecule type" value="Genomic_DNA"/>
</dbReference>
<gene>
    <name evidence="1" type="ORF">GH741_20935</name>
</gene>
<proteinExistence type="predicted"/>
<sequence length="878" mass="100514">MSTRLNEVLNGNEDNYILPFFWQHGEEEEVLREEMARIDEANIKAVCVEARPHPDFLGPKWWKDMDIIMEEAKNRNMRVWILDDDHFPTGHAAGRIKDAPRELRRLFLSVDHVDALGPRNNSSFNVEPPPYIPGYYETGGGTIIAVIAIKRDSLTGELTEISEDLTTKVDNGKLYWDIPEGYWRIFTVVENERGGDLKKNDYLNPLVKESVKVLIDTVYEAFYERYRDDFGDTIAGFFSDEPGFYNDNEGAYYDSKLGKPKVSLPWSADLYKKFENDFGPDYKKFLPFLWHDGGKAMSEIRYYYMDLVTKLYAENFTDQIGDWCREHDVEYIGHVLEDNNVHARLGSGAGHFFRALGGQDMSGLDVVLWQLNPGFDEIPSRMFAGEADNEFFNYGMAKMATSLAHMDPKKKGRTMAEVFGAYGWVEGLKLMKWITDHMLVRGVNHFVPHAFSPKEYPDYDCPPHMYARGKNPQYRYYKFLNQYTNRMSHLLSEGTHVASAAVLYHAEAEWSEGDYMYFQKPVKELMKNQIDCDILPCDAIIEDVEVQNGKLVLNEETFDCLIIPYSEALPARAINRFADLADEGLPVFFIEGLPQRSCEGESINDVLELLDSSQKVKTIPLADLIETMKSAGYYDIQVKEQQPYLRYYHVKHQDMDVYMFFNEHPLYEIETEVQLPVTGRLFFYDAFDNSVRKAQVVEKGENSLVSIKLSPFETVVVVSGSLDETLELSPELRTLQQAATIEGPWTLSTATSEQYPTFDSWGKLESLSDLSRMEGLKSFSGTMQYETELKWASNGERLWIDLGDAFETAEVFVNGESVGVRIQAPYQFELSGYLREGKNSLQIEVTNTLVKEANDMLSRIGHHEPSGLLGPVKLLVEE</sequence>
<dbReference type="GO" id="GO:0016740">
    <property type="term" value="F:transferase activity"/>
    <property type="evidence" value="ECO:0007669"/>
    <property type="project" value="UniProtKB-KW"/>
</dbReference>
<comment type="caution">
    <text evidence="1">The sequence shown here is derived from an EMBL/GenBank/DDBJ whole genome shotgun (WGS) entry which is preliminary data.</text>
</comment>
<organism evidence="1 2">
    <name type="scientific">Aquibacillus halophilus</name>
    <dbReference type="NCBI Taxonomy" id="930132"/>
    <lineage>
        <taxon>Bacteria</taxon>
        <taxon>Bacillati</taxon>
        <taxon>Bacillota</taxon>
        <taxon>Bacilli</taxon>
        <taxon>Bacillales</taxon>
        <taxon>Bacillaceae</taxon>
        <taxon>Aquibacillus</taxon>
    </lineage>
</organism>
<dbReference type="AlphaFoldDB" id="A0A6A8DMS0"/>
<dbReference type="RefSeq" id="WP_153738706.1">
    <property type="nucleotide sequence ID" value="NZ_WJNG01000026.1"/>
</dbReference>
<dbReference type="Proteomes" id="UP000799092">
    <property type="component" value="Unassembled WGS sequence"/>
</dbReference>
<keyword evidence="1" id="KW-0808">Transferase</keyword>
<accession>A0A6A8DMS0</accession>
<dbReference type="InterPro" id="IPR008979">
    <property type="entry name" value="Galactose-bd-like_sf"/>
</dbReference>
<dbReference type="OrthoDB" id="9761519at2"/>
<evidence type="ECO:0000313" key="1">
    <source>
        <dbReference type="EMBL" id="MRH45111.1"/>
    </source>
</evidence>
<dbReference type="SUPFAM" id="SSF49785">
    <property type="entry name" value="Galactose-binding domain-like"/>
    <property type="match status" value="1"/>
</dbReference>
<dbReference type="PANTHER" id="PTHR36848">
    <property type="entry name" value="DNA-BINDING PROTEIN (PUTATIVE SECRETED PROTEIN)-RELATED"/>
    <property type="match status" value="1"/>
</dbReference>
<dbReference type="Gene3D" id="2.60.120.260">
    <property type="entry name" value="Galactose-binding domain-like"/>
    <property type="match status" value="1"/>
</dbReference>
<reference evidence="1" key="1">
    <citation type="submission" date="2019-11" db="EMBL/GenBank/DDBJ databases">
        <authorList>
            <person name="Li J."/>
        </authorList>
    </citation>
    <scope>NUCLEOTIDE SEQUENCE</scope>
    <source>
        <strain evidence="1">B6B</strain>
    </source>
</reference>
<dbReference type="NCBIfam" id="NF045579">
    <property type="entry name" value="rhamnoside_JR"/>
    <property type="match status" value="1"/>
</dbReference>
<evidence type="ECO:0000313" key="2">
    <source>
        <dbReference type="Proteomes" id="UP000799092"/>
    </source>
</evidence>
<dbReference type="Pfam" id="PF17132">
    <property type="entry name" value="Glyco_hydro_106"/>
    <property type="match status" value="1"/>
</dbReference>
<name>A0A6A8DMS0_9BACI</name>
<protein>
    <submittedName>
        <fullName evidence="1">Glycosyl transferase family 2</fullName>
    </submittedName>
</protein>
<dbReference type="PANTHER" id="PTHR36848:SF2">
    <property type="entry name" value="SECRETED PROTEIN"/>
    <property type="match status" value="1"/>
</dbReference>